<evidence type="ECO:0000313" key="3">
    <source>
        <dbReference type="EMBL" id="CAD6186261.1"/>
    </source>
</evidence>
<evidence type="ECO:0000256" key="2">
    <source>
        <dbReference type="ARBA" id="ARBA00023242"/>
    </source>
</evidence>
<dbReference type="InterPro" id="IPR040308">
    <property type="entry name" value="HAPR1"/>
</dbReference>
<organism evidence="3 4">
    <name type="scientific">Caenorhabditis auriculariae</name>
    <dbReference type="NCBI Taxonomy" id="2777116"/>
    <lineage>
        <taxon>Eukaryota</taxon>
        <taxon>Metazoa</taxon>
        <taxon>Ecdysozoa</taxon>
        <taxon>Nematoda</taxon>
        <taxon>Chromadorea</taxon>
        <taxon>Rhabditida</taxon>
        <taxon>Rhabditina</taxon>
        <taxon>Rhabditomorpha</taxon>
        <taxon>Rhabditoidea</taxon>
        <taxon>Rhabditidae</taxon>
        <taxon>Peloderinae</taxon>
        <taxon>Caenorhabditis</taxon>
    </lineage>
</organism>
<dbReference type="PANTHER" id="PTHR31624">
    <property type="entry name" value="UPF0472 PROTEIN C16ORF72"/>
    <property type="match status" value="1"/>
</dbReference>
<comment type="subcellular location">
    <subcellularLocation>
        <location evidence="1">Nucleus</location>
    </subcellularLocation>
</comment>
<dbReference type="PANTHER" id="PTHR31624:SF4">
    <property type="entry name" value="CHROMOSOME 16 OPEN READING FRAME 72"/>
    <property type="match status" value="1"/>
</dbReference>
<evidence type="ECO:0000256" key="1">
    <source>
        <dbReference type="ARBA" id="ARBA00004123"/>
    </source>
</evidence>
<keyword evidence="4" id="KW-1185">Reference proteome</keyword>
<keyword evidence="2" id="KW-0539">Nucleus</keyword>
<comment type="caution">
    <text evidence="3">The sequence shown here is derived from an EMBL/GenBank/DDBJ whole genome shotgun (WGS) entry which is preliminary data.</text>
</comment>
<protein>
    <submittedName>
        <fullName evidence="3">Uncharacterized protein</fullName>
    </submittedName>
</protein>
<proteinExistence type="predicted"/>
<dbReference type="GO" id="GO:0005634">
    <property type="term" value="C:nucleus"/>
    <property type="evidence" value="ECO:0007669"/>
    <property type="project" value="UniProtKB-SubCell"/>
</dbReference>
<name>A0A8S1GTN8_9PELO</name>
<dbReference type="OrthoDB" id="5823474at2759"/>
<reference evidence="3" key="1">
    <citation type="submission" date="2020-10" db="EMBL/GenBank/DDBJ databases">
        <authorList>
            <person name="Kikuchi T."/>
        </authorList>
    </citation>
    <scope>NUCLEOTIDE SEQUENCE</scope>
    <source>
        <strain evidence="3">NKZ352</strain>
    </source>
</reference>
<dbReference type="InterPro" id="IPR029196">
    <property type="entry name" value="HAPSTR1-like"/>
</dbReference>
<evidence type="ECO:0000313" key="4">
    <source>
        <dbReference type="Proteomes" id="UP000835052"/>
    </source>
</evidence>
<sequence length="195" mass="21091">MSYDHSNCSGGAGGAAKRCDCGEDGCDNEKLWNDFEHCAQAVTRLYGDPTWKSLQTAAAGTTQLYKSSIDSYKRGFDKGFQAGRSVLAKEILAAFSSGTKLDFNSLLGVLYQNMRMSSDEGAHLNTPMVASSETAAAMQLFQQALTQHTTSSSPHRDRTPDLNSFLASQVQRHRKTPALPNLAFVTDEAATEGII</sequence>
<accession>A0A8S1GTN8</accession>
<dbReference type="EMBL" id="CAJGYM010000004">
    <property type="protein sequence ID" value="CAD6186261.1"/>
    <property type="molecule type" value="Genomic_DNA"/>
</dbReference>
<dbReference type="AlphaFoldDB" id="A0A8S1GTN8"/>
<gene>
    <name evidence="3" type="ORF">CAUJ_LOCUS2180</name>
</gene>
<dbReference type="Pfam" id="PF15251">
    <property type="entry name" value="TAPR1-like"/>
    <property type="match status" value="1"/>
</dbReference>
<dbReference type="Proteomes" id="UP000835052">
    <property type="component" value="Unassembled WGS sequence"/>
</dbReference>